<dbReference type="AlphaFoldDB" id="Q01PU7"/>
<dbReference type="KEGG" id="sus:Acid_7414"/>
<feature type="chain" id="PRO_5004162944" evidence="1">
    <location>
        <begin position="25"/>
        <end position="453"/>
    </location>
</feature>
<feature type="signal peptide" evidence="1">
    <location>
        <begin position="1"/>
        <end position="24"/>
    </location>
</feature>
<reference evidence="2" key="1">
    <citation type="submission" date="2006-10" db="EMBL/GenBank/DDBJ databases">
        <title>Complete sequence of Solibacter usitatus Ellin6076.</title>
        <authorList>
            <consortium name="US DOE Joint Genome Institute"/>
            <person name="Copeland A."/>
            <person name="Lucas S."/>
            <person name="Lapidus A."/>
            <person name="Barry K."/>
            <person name="Detter J.C."/>
            <person name="Glavina del Rio T."/>
            <person name="Hammon N."/>
            <person name="Israni S."/>
            <person name="Dalin E."/>
            <person name="Tice H."/>
            <person name="Pitluck S."/>
            <person name="Thompson L.S."/>
            <person name="Brettin T."/>
            <person name="Bruce D."/>
            <person name="Han C."/>
            <person name="Tapia R."/>
            <person name="Gilna P."/>
            <person name="Schmutz J."/>
            <person name="Larimer F."/>
            <person name="Land M."/>
            <person name="Hauser L."/>
            <person name="Kyrpides N."/>
            <person name="Mikhailova N."/>
            <person name="Janssen P.H."/>
            <person name="Kuske C.R."/>
            <person name="Richardson P."/>
        </authorList>
    </citation>
    <scope>NUCLEOTIDE SEQUENCE</scope>
    <source>
        <strain evidence="2">Ellin6076</strain>
    </source>
</reference>
<dbReference type="eggNOG" id="COG4934">
    <property type="taxonomic scope" value="Bacteria"/>
</dbReference>
<protein>
    <submittedName>
        <fullName evidence="2">Uncharacterized protein</fullName>
    </submittedName>
</protein>
<dbReference type="InParanoid" id="Q01PU7"/>
<dbReference type="STRING" id="234267.Acid_7414"/>
<dbReference type="PROSITE" id="PS51257">
    <property type="entry name" value="PROKAR_LIPOPROTEIN"/>
    <property type="match status" value="1"/>
</dbReference>
<evidence type="ECO:0000313" key="2">
    <source>
        <dbReference type="EMBL" id="ABJ88323.1"/>
    </source>
</evidence>
<dbReference type="Gene3D" id="2.60.120.260">
    <property type="entry name" value="Galactose-binding domain-like"/>
    <property type="match status" value="1"/>
</dbReference>
<dbReference type="EMBL" id="CP000473">
    <property type="protein sequence ID" value="ABJ88323.1"/>
    <property type="molecule type" value="Genomic_DNA"/>
</dbReference>
<dbReference type="SUPFAM" id="SSF49899">
    <property type="entry name" value="Concanavalin A-like lectins/glucanases"/>
    <property type="match status" value="1"/>
</dbReference>
<proteinExistence type="predicted"/>
<sequence length="453" mass="46177" precursor="true">MTSNFKYCAALIAVLAAACGGASAQCGVERWSVKTGTDPDNAKVALSTSTATTIASLVALPTPSVLPPNNRLQPTESTVFVIDATLIEFKLETDSDYHLVIRDSAGKTMITEIPSPSCVGAGSPFAIAIASARSKFDAQLQATSLPQTTSIPVQIKGVGFFDSLHGQTGVAPNGIELHPVLDIIFNPANPSPNFTLAAPATLAVMAGTSTAATVNTTVSGGLNAAVSLAAGGLPGGAESSFWPASIVGPGSSTLTIQTSATTPTGTYTVTVTGTSGAVSHSANIVLTVTAAGTAAPRQLIGNPGFENGSGNPAPWTASSGVVSNLSGEPPRSGVWNAWLDGYGVAHTDTLSHTVTLPATLTSATLSFWLHIDTSETSTTAARDTLKVQVANSAGTVLATLAAYSNLNRNAGYTQRTFDLSSYKGQTIKILLTGVENSSLQTSFVLDDFALTVQ</sequence>
<organism evidence="2">
    <name type="scientific">Solibacter usitatus (strain Ellin6076)</name>
    <dbReference type="NCBI Taxonomy" id="234267"/>
    <lineage>
        <taxon>Bacteria</taxon>
        <taxon>Pseudomonadati</taxon>
        <taxon>Acidobacteriota</taxon>
        <taxon>Terriglobia</taxon>
        <taxon>Bryobacterales</taxon>
        <taxon>Solibacteraceae</taxon>
        <taxon>Candidatus Solibacter</taxon>
    </lineage>
</organism>
<accession>Q01PU7</accession>
<gene>
    <name evidence="2" type="ordered locus">Acid_7414</name>
</gene>
<dbReference type="InterPro" id="IPR013320">
    <property type="entry name" value="ConA-like_dom_sf"/>
</dbReference>
<dbReference type="OrthoDB" id="102721at2"/>
<dbReference type="eggNOG" id="COG4412">
    <property type="taxonomic scope" value="Bacteria"/>
</dbReference>
<keyword evidence="1" id="KW-0732">Signal</keyword>
<evidence type="ECO:0000256" key="1">
    <source>
        <dbReference type="SAM" id="SignalP"/>
    </source>
</evidence>
<dbReference type="HOGENOM" id="CLU_603950_0_0_0"/>
<name>Q01PU7_SOLUE</name>